<dbReference type="EMBL" id="LR031876">
    <property type="protein sequence ID" value="VDD38400.1"/>
    <property type="molecule type" value="Genomic_DNA"/>
</dbReference>
<keyword evidence="1" id="KW-0472">Membrane</keyword>
<organism evidence="2">
    <name type="scientific">Brassica oleracea</name>
    <name type="common">Wild cabbage</name>
    <dbReference type="NCBI Taxonomy" id="3712"/>
    <lineage>
        <taxon>Eukaryota</taxon>
        <taxon>Viridiplantae</taxon>
        <taxon>Streptophyta</taxon>
        <taxon>Embryophyta</taxon>
        <taxon>Tracheophyta</taxon>
        <taxon>Spermatophyta</taxon>
        <taxon>Magnoliopsida</taxon>
        <taxon>eudicotyledons</taxon>
        <taxon>Gunneridae</taxon>
        <taxon>Pentapetalae</taxon>
        <taxon>rosids</taxon>
        <taxon>malvids</taxon>
        <taxon>Brassicales</taxon>
        <taxon>Brassicaceae</taxon>
        <taxon>Brassiceae</taxon>
        <taxon>Brassica</taxon>
    </lineage>
</organism>
<reference evidence="2" key="1">
    <citation type="submission" date="2018-11" db="EMBL/GenBank/DDBJ databases">
        <authorList>
            <consortium name="Genoscope - CEA"/>
            <person name="William W."/>
        </authorList>
    </citation>
    <scope>NUCLEOTIDE SEQUENCE</scope>
</reference>
<sequence>MKKDQVKENVSLGLVTYRKIVVSLLFARVDLGLFVWKDYALVKGKLMFFI</sequence>
<protein>
    <submittedName>
        <fullName evidence="2">Uncharacterized protein</fullName>
    </submittedName>
</protein>
<feature type="transmembrane region" description="Helical" evidence="1">
    <location>
        <begin position="20"/>
        <end position="36"/>
    </location>
</feature>
<keyword evidence="1" id="KW-1133">Transmembrane helix</keyword>
<dbReference type="AlphaFoldDB" id="A0A3P6EFK5"/>
<accession>A0A3P6EFK5</accession>
<evidence type="ECO:0000256" key="1">
    <source>
        <dbReference type="SAM" id="Phobius"/>
    </source>
</evidence>
<evidence type="ECO:0000313" key="2">
    <source>
        <dbReference type="EMBL" id="VDD38400.1"/>
    </source>
</evidence>
<name>A0A3P6EFK5_BRAOL</name>
<keyword evidence="1" id="KW-0812">Transmembrane</keyword>
<proteinExistence type="predicted"/>
<gene>
    <name evidence="2" type="ORF">BOLC7T43960H</name>
</gene>